<evidence type="ECO:0000313" key="3">
    <source>
        <dbReference type="Proteomes" id="UP000015105"/>
    </source>
</evidence>
<dbReference type="EnsemblPlants" id="AET7Gv21096400.4">
    <property type="protein sequence ID" value="AET7Gv21096400.4"/>
    <property type="gene ID" value="AET7Gv21096400"/>
</dbReference>
<organism evidence="2 3">
    <name type="scientific">Aegilops tauschii subsp. strangulata</name>
    <name type="common">Goatgrass</name>
    <dbReference type="NCBI Taxonomy" id="200361"/>
    <lineage>
        <taxon>Eukaryota</taxon>
        <taxon>Viridiplantae</taxon>
        <taxon>Streptophyta</taxon>
        <taxon>Embryophyta</taxon>
        <taxon>Tracheophyta</taxon>
        <taxon>Spermatophyta</taxon>
        <taxon>Magnoliopsida</taxon>
        <taxon>Liliopsida</taxon>
        <taxon>Poales</taxon>
        <taxon>Poaceae</taxon>
        <taxon>BOP clade</taxon>
        <taxon>Pooideae</taxon>
        <taxon>Triticodae</taxon>
        <taxon>Triticeae</taxon>
        <taxon>Triticinae</taxon>
        <taxon>Aegilops</taxon>
    </lineage>
</organism>
<accession>A0A453SUY2</accession>
<dbReference type="Gramene" id="AET7Gv21096400.4">
    <property type="protein sequence ID" value="AET7Gv21096400.4"/>
    <property type="gene ID" value="AET7Gv21096400"/>
</dbReference>
<reference evidence="2" key="5">
    <citation type="journal article" date="2021" name="G3 (Bethesda)">
        <title>Aegilops tauschii genome assembly Aet v5.0 features greater sequence contiguity and improved annotation.</title>
        <authorList>
            <person name="Wang L."/>
            <person name="Zhu T."/>
            <person name="Rodriguez J.C."/>
            <person name="Deal K.R."/>
            <person name="Dubcovsky J."/>
            <person name="McGuire P.E."/>
            <person name="Lux T."/>
            <person name="Spannagl M."/>
            <person name="Mayer K.F.X."/>
            <person name="Baldrich P."/>
            <person name="Meyers B.C."/>
            <person name="Huo N."/>
            <person name="Gu Y.Q."/>
            <person name="Zhou H."/>
            <person name="Devos K.M."/>
            <person name="Bennetzen J.L."/>
            <person name="Unver T."/>
            <person name="Budak H."/>
            <person name="Gulick P.J."/>
            <person name="Galiba G."/>
            <person name="Kalapos B."/>
            <person name="Nelson D.R."/>
            <person name="Li P."/>
            <person name="You F.M."/>
            <person name="Luo M.C."/>
            <person name="Dvorak J."/>
        </authorList>
    </citation>
    <scope>NUCLEOTIDE SEQUENCE [LARGE SCALE GENOMIC DNA]</scope>
    <source>
        <strain evidence="2">cv. AL8/78</strain>
    </source>
</reference>
<evidence type="ECO:0000256" key="1">
    <source>
        <dbReference type="SAM" id="MobiDB-lite"/>
    </source>
</evidence>
<name>A0A453SUY2_AEGTS</name>
<sequence length="114" mass="11925">HEQSSSSWAWRCSAPSIPFPAQIGATLAGGILLHHRPNSSSTSTLAPSLHPGPRPTTEWLAGDSWCRRREGGIAGDRRGEARGGSRFGKGRCRLAGAVGARAAELGEATARGHC</sequence>
<dbReference type="AlphaFoldDB" id="A0A453SUY2"/>
<dbReference type="Proteomes" id="UP000015105">
    <property type="component" value="Chromosome 7D"/>
</dbReference>
<evidence type="ECO:0000313" key="2">
    <source>
        <dbReference type="EnsemblPlants" id="AET7Gv21096400.4"/>
    </source>
</evidence>
<keyword evidence="3" id="KW-1185">Reference proteome</keyword>
<reference evidence="2" key="4">
    <citation type="submission" date="2019-03" db="UniProtKB">
        <authorList>
            <consortium name="EnsemblPlants"/>
        </authorList>
    </citation>
    <scope>IDENTIFICATION</scope>
</reference>
<feature type="region of interest" description="Disordered" evidence="1">
    <location>
        <begin position="37"/>
        <end position="60"/>
    </location>
</feature>
<reference evidence="3" key="1">
    <citation type="journal article" date="2014" name="Science">
        <title>Ancient hybridizations among the ancestral genomes of bread wheat.</title>
        <authorList>
            <consortium name="International Wheat Genome Sequencing Consortium,"/>
            <person name="Marcussen T."/>
            <person name="Sandve S.R."/>
            <person name="Heier L."/>
            <person name="Spannagl M."/>
            <person name="Pfeifer M."/>
            <person name="Jakobsen K.S."/>
            <person name="Wulff B.B."/>
            <person name="Steuernagel B."/>
            <person name="Mayer K.F."/>
            <person name="Olsen O.A."/>
        </authorList>
    </citation>
    <scope>NUCLEOTIDE SEQUENCE [LARGE SCALE GENOMIC DNA]</scope>
    <source>
        <strain evidence="3">cv. AL8/78</strain>
    </source>
</reference>
<protein>
    <submittedName>
        <fullName evidence="2">Uncharacterized protein</fullName>
    </submittedName>
</protein>
<reference evidence="3" key="2">
    <citation type="journal article" date="2017" name="Nat. Plants">
        <title>The Aegilops tauschii genome reveals multiple impacts of transposons.</title>
        <authorList>
            <person name="Zhao G."/>
            <person name="Zou C."/>
            <person name="Li K."/>
            <person name="Wang K."/>
            <person name="Li T."/>
            <person name="Gao L."/>
            <person name="Zhang X."/>
            <person name="Wang H."/>
            <person name="Yang Z."/>
            <person name="Liu X."/>
            <person name="Jiang W."/>
            <person name="Mao L."/>
            <person name="Kong X."/>
            <person name="Jiao Y."/>
            <person name="Jia J."/>
        </authorList>
    </citation>
    <scope>NUCLEOTIDE SEQUENCE [LARGE SCALE GENOMIC DNA]</scope>
    <source>
        <strain evidence="3">cv. AL8/78</strain>
    </source>
</reference>
<proteinExistence type="predicted"/>
<reference evidence="2" key="3">
    <citation type="journal article" date="2017" name="Nature">
        <title>Genome sequence of the progenitor of the wheat D genome Aegilops tauschii.</title>
        <authorList>
            <person name="Luo M.C."/>
            <person name="Gu Y.Q."/>
            <person name="Puiu D."/>
            <person name="Wang H."/>
            <person name="Twardziok S.O."/>
            <person name="Deal K.R."/>
            <person name="Huo N."/>
            <person name="Zhu T."/>
            <person name="Wang L."/>
            <person name="Wang Y."/>
            <person name="McGuire P.E."/>
            <person name="Liu S."/>
            <person name="Long H."/>
            <person name="Ramasamy R.K."/>
            <person name="Rodriguez J.C."/>
            <person name="Van S.L."/>
            <person name="Yuan L."/>
            <person name="Wang Z."/>
            <person name="Xia Z."/>
            <person name="Xiao L."/>
            <person name="Anderson O.D."/>
            <person name="Ouyang S."/>
            <person name="Liang Y."/>
            <person name="Zimin A.V."/>
            <person name="Pertea G."/>
            <person name="Qi P."/>
            <person name="Bennetzen J.L."/>
            <person name="Dai X."/>
            <person name="Dawson M.W."/>
            <person name="Muller H.G."/>
            <person name="Kugler K."/>
            <person name="Rivarola-Duarte L."/>
            <person name="Spannagl M."/>
            <person name="Mayer K.F.X."/>
            <person name="Lu F.H."/>
            <person name="Bevan M.W."/>
            <person name="Leroy P."/>
            <person name="Li P."/>
            <person name="You F.M."/>
            <person name="Sun Q."/>
            <person name="Liu Z."/>
            <person name="Lyons E."/>
            <person name="Wicker T."/>
            <person name="Salzberg S.L."/>
            <person name="Devos K.M."/>
            <person name="Dvorak J."/>
        </authorList>
    </citation>
    <scope>NUCLEOTIDE SEQUENCE [LARGE SCALE GENOMIC DNA]</scope>
    <source>
        <strain evidence="2">cv. AL8/78</strain>
    </source>
</reference>